<dbReference type="RefSeq" id="WP_038229491.1">
    <property type="nucleotide sequence ID" value="NZ_CP033577.1"/>
</dbReference>
<dbReference type="Proteomes" id="UP000238163">
    <property type="component" value="Unassembled WGS sequence"/>
</dbReference>
<gene>
    <name evidence="4" type="ORF">COR51_10290</name>
    <name evidence="3" type="ORF">ECB94_03665</name>
</gene>
<evidence type="ECO:0000256" key="2">
    <source>
        <dbReference type="ARBA" id="ARBA00023002"/>
    </source>
</evidence>
<dbReference type="EMBL" id="NWTN01000004">
    <property type="protein sequence ID" value="PRQ68021.1"/>
    <property type="molecule type" value="Genomic_DNA"/>
</dbReference>
<sequence length="224" mass="24549">MIIKNSVVLITSAGTSLGAMIALHFAKLGARIVLCDVNPSSLLATYRRCLELTELVDMVEIEDISLDSVESLFNVIESKTGRSPDVLVNHWTSLPQQSLTGSSSNSSFIQKFSMLASSLFMFGQVAAERMAIHQSGVIVNVVAQEPDQHHSDLDNTTSMVTGFTKSWAKELKAHNVRVGGVIPVTTHNYHIATNWSEVQDELTRTTEYIVSNDYFSGRVVSTEA</sequence>
<dbReference type="InterPro" id="IPR002347">
    <property type="entry name" value="SDR_fam"/>
</dbReference>
<reference evidence="4 5" key="2">
    <citation type="submission" date="2018-03" db="EMBL/GenBank/DDBJ databases">
        <title>Genetic Diversity and Phenotypic Plasticity of AHL Mediated Quorum Sensing in Environmental Strains of Vibrio mediterranei.</title>
        <authorList>
            <person name="Lantoine F."/>
            <person name="Vouve F."/>
        </authorList>
    </citation>
    <scope>NUCLEOTIDE SEQUENCE [LARGE SCALE GENOMIC DNA]</scope>
    <source>
        <strain evidence="4 5">17LN0615E</strain>
    </source>
</reference>
<keyword evidence="5" id="KW-1185">Reference proteome</keyword>
<keyword evidence="2" id="KW-0560">Oxidoreductase</keyword>
<reference evidence="4 5" key="1">
    <citation type="submission" date="2017-09" db="EMBL/GenBank/DDBJ databases">
        <authorList>
            <person name="Girard L."/>
            <person name="Lami R."/>
            <person name="Suzuki M."/>
            <person name="Baudart J."/>
        </authorList>
    </citation>
    <scope>NUCLEOTIDE SEQUENCE [LARGE SCALE GENOMIC DNA]</scope>
    <source>
        <strain evidence="4 5">17LN0615E</strain>
    </source>
</reference>
<dbReference type="NCBIfam" id="NF006464">
    <property type="entry name" value="PRK08862.1"/>
    <property type="match status" value="1"/>
</dbReference>
<evidence type="ECO:0000313" key="5">
    <source>
        <dbReference type="Proteomes" id="UP000238163"/>
    </source>
</evidence>
<dbReference type="PANTHER" id="PTHR43639">
    <property type="entry name" value="OXIDOREDUCTASE, SHORT-CHAIN DEHYDROGENASE/REDUCTASE FAMILY (AFU_ORTHOLOGUE AFUA_5G02870)"/>
    <property type="match status" value="1"/>
</dbReference>
<dbReference type="AlphaFoldDB" id="A0A2S9ZQH0"/>
<evidence type="ECO:0000313" key="3">
    <source>
        <dbReference type="EMBL" id="AYV20455.1"/>
    </source>
</evidence>
<dbReference type="InterPro" id="IPR036291">
    <property type="entry name" value="NAD(P)-bd_dom_sf"/>
</dbReference>
<dbReference type="Gene3D" id="3.40.50.720">
    <property type="entry name" value="NAD(P)-binding Rossmann-like Domain"/>
    <property type="match status" value="1"/>
</dbReference>
<reference evidence="3 6" key="3">
    <citation type="submission" date="2018-11" db="EMBL/GenBank/DDBJ databases">
        <title>Complete Genome Sequence of Vbrio mediterranei 117-T6: a Potential Pathogen Bacteria Isolated from the Conchocelis of Pyropia.</title>
        <authorList>
            <person name="Liu Q."/>
        </authorList>
    </citation>
    <scope>NUCLEOTIDE SEQUENCE [LARGE SCALE GENOMIC DNA]</scope>
    <source>
        <strain evidence="3 6">117-T6</strain>
    </source>
</reference>
<accession>A0A2S9ZQH0</accession>
<name>A0A2S9ZQH0_9VIBR</name>
<dbReference type="PANTHER" id="PTHR43639:SF1">
    <property type="entry name" value="SHORT-CHAIN DEHYDROGENASE_REDUCTASE FAMILY PROTEIN"/>
    <property type="match status" value="1"/>
</dbReference>
<dbReference type="CDD" id="cd05233">
    <property type="entry name" value="SDR_c"/>
    <property type="match status" value="1"/>
</dbReference>
<dbReference type="GeneID" id="64086802"/>
<proteinExistence type="inferred from homology"/>
<evidence type="ECO:0000313" key="4">
    <source>
        <dbReference type="EMBL" id="PRQ68021.1"/>
    </source>
</evidence>
<protein>
    <submittedName>
        <fullName evidence="3">SDR family oxidoreductase</fullName>
    </submittedName>
    <submittedName>
        <fullName evidence="4">Short-chain dehydrogenase</fullName>
    </submittedName>
</protein>
<evidence type="ECO:0000256" key="1">
    <source>
        <dbReference type="ARBA" id="ARBA00006484"/>
    </source>
</evidence>
<dbReference type="SUPFAM" id="SSF51735">
    <property type="entry name" value="NAD(P)-binding Rossmann-fold domains"/>
    <property type="match status" value="1"/>
</dbReference>
<comment type="similarity">
    <text evidence="1">Belongs to the short-chain dehydrogenases/reductases (SDR) family.</text>
</comment>
<dbReference type="Proteomes" id="UP000279760">
    <property type="component" value="Chromosome 1"/>
</dbReference>
<dbReference type="GO" id="GO:0016491">
    <property type="term" value="F:oxidoreductase activity"/>
    <property type="evidence" value="ECO:0007669"/>
    <property type="project" value="UniProtKB-KW"/>
</dbReference>
<organism evidence="3 6">
    <name type="scientific">Vibrio mediterranei</name>
    <dbReference type="NCBI Taxonomy" id="689"/>
    <lineage>
        <taxon>Bacteria</taxon>
        <taxon>Pseudomonadati</taxon>
        <taxon>Pseudomonadota</taxon>
        <taxon>Gammaproteobacteria</taxon>
        <taxon>Vibrionales</taxon>
        <taxon>Vibrionaceae</taxon>
        <taxon>Vibrio</taxon>
    </lineage>
</organism>
<dbReference type="Pfam" id="PF00106">
    <property type="entry name" value="adh_short"/>
    <property type="match status" value="1"/>
</dbReference>
<dbReference type="EMBL" id="CP033577">
    <property type="protein sequence ID" value="AYV20455.1"/>
    <property type="molecule type" value="Genomic_DNA"/>
</dbReference>
<evidence type="ECO:0000313" key="6">
    <source>
        <dbReference type="Proteomes" id="UP000279760"/>
    </source>
</evidence>